<feature type="region of interest" description="Disordered" evidence="1">
    <location>
        <begin position="55"/>
        <end position="81"/>
    </location>
</feature>
<keyword evidence="3" id="KW-1185">Reference proteome</keyword>
<proteinExistence type="predicted"/>
<name>A0A8E2JQU4_9PEZI</name>
<gene>
    <name evidence="2" type="ORF">AOQ84DRAFT_224131</name>
</gene>
<feature type="compositionally biased region" description="Low complexity" evidence="1">
    <location>
        <begin position="60"/>
        <end position="81"/>
    </location>
</feature>
<dbReference type="EMBL" id="KV750130">
    <property type="protein sequence ID" value="OCL06108.1"/>
    <property type="molecule type" value="Genomic_DNA"/>
</dbReference>
<dbReference type="AlphaFoldDB" id="A0A8E2JQU4"/>
<evidence type="ECO:0000313" key="3">
    <source>
        <dbReference type="Proteomes" id="UP000250140"/>
    </source>
</evidence>
<sequence length="81" mass="9096">MDSFRSVDRPSRWSGKMLSKFLARHAHVGPEDDPRMWALTRPFFHILVASEKQARETARARAAAISQQPTTTTTTTTTPSP</sequence>
<evidence type="ECO:0000313" key="2">
    <source>
        <dbReference type="EMBL" id="OCL06108.1"/>
    </source>
</evidence>
<accession>A0A8E2JQU4</accession>
<dbReference type="Proteomes" id="UP000250140">
    <property type="component" value="Unassembled WGS sequence"/>
</dbReference>
<organism evidence="2 3">
    <name type="scientific">Glonium stellatum</name>
    <dbReference type="NCBI Taxonomy" id="574774"/>
    <lineage>
        <taxon>Eukaryota</taxon>
        <taxon>Fungi</taxon>
        <taxon>Dikarya</taxon>
        <taxon>Ascomycota</taxon>
        <taxon>Pezizomycotina</taxon>
        <taxon>Dothideomycetes</taxon>
        <taxon>Pleosporomycetidae</taxon>
        <taxon>Gloniales</taxon>
        <taxon>Gloniaceae</taxon>
        <taxon>Glonium</taxon>
    </lineage>
</organism>
<protein>
    <submittedName>
        <fullName evidence="2">Uncharacterized protein</fullName>
    </submittedName>
</protein>
<evidence type="ECO:0000256" key="1">
    <source>
        <dbReference type="SAM" id="MobiDB-lite"/>
    </source>
</evidence>
<reference evidence="2 3" key="1">
    <citation type="journal article" date="2016" name="Nat. Commun.">
        <title>Ectomycorrhizal ecology is imprinted in the genome of the dominant symbiotic fungus Cenococcum geophilum.</title>
        <authorList>
            <consortium name="DOE Joint Genome Institute"/>
            <person name="Peter M."/>
            <person name="Kohler A."/>
            <person name="Ohm R.A."/>
            <person name="Kuo A."/>
            <person name="Krutzmann J."/>
            <person name="Morin E."/>
            <person name="Arend M."/>
            <person name="Barry K.W."/>
            <person name="Binder M."/>
            <person name="Choi C."/>
            <person name="Clum A."/>
            <person name="Copeland A."/>
            <person name="Grisel N."/>
            <person name="Haridas S."/>
            <person name="Kipfer T."/>
            <person name="LaButti K."/>
            <person name="Lindquist E."/>
            <person name="Lipzen A."/>
            <person name="Maire R."/>
            <person name="Meier B."/>
            <person name="Mihaltcheva S."/>
            <person name="Molinier V."/>
            <person name="Murat C."/>
            <person name="Poggeler S."/>
            <person name="Quandt C.A."/>
            <person name="Sperisen C."/>
            <person name="Tritt A."/>
            <person name="Tisserant E."/>
            <person name="Crous P.W."/>
            <person name="Henrissat B."/>
            <person name="Nehls U."/>
            <person name="Egli S."/>
            <person name="Spatafora J.W."/>
            <person name="Grigoriev I.V."/>
            <person name="Martin F.M."/>
        </authorList>
    </citation>
    <scope>NUCLEOTIDE SEQUENCE [LARGE SCALE GENOMIC DNA]</scope>
    <source>
        <strain evidence="2 3">CBS 207.34</strain>
    </source>
</reference>
<feature type="non-terminal residue" evidence="2">
    <location>
        <position position="81"/>
    </location>
</feature>